<feature type="domain" description="Long Rib" evidence="4">
    <location>
        <begin position="2857"/>
        <end position="2936"/>
    </location>
</feature>
<feature type="domain" description="Rib" evidence="3">
    <location>
        <begin position="1434"/>
        <end position="1508"/>
    </location>
</feature>
<feature type="domain" description="Rib" evidence="3">
    <location>
        <begin position="2123"/>
        <end position="2196"/>
    </location>
</feature>
<feature type="domain" description="Rib" evidence="3">
    <location>
        <begin position="2047"/>
        <end position="2120"/>
    </location>
</feature>
<feature type="region of interest" description="Disordered" evidence="1">
    <location>
        <begin position="2045"/>
        <end position="2070"/>
    </location>
</feature>
<evidence type="ECO:0000256" key="1">
    <source>
        <dbReference type="SAM" id="MobiDB-lite"/>
    </source>
</evidence>
<feature type="domain" description="Rib" evidence="3">
    <location>
        <begin position="1284"/>
        <end position="1356"/>
    </location>
</feature>
<feature type="domain" description="Rib" evidence="3">
    <location>
        <begin position="1738"/>
        <end position="1810"/>
    </location>
</feature>
<protein>
    <recommendedName>
        <fullName evidence="7">Cell surface protein</fullName>
    </recommendedName>
</protein>
<dbReference type="InterPro" id="IPR013783">
    <property type="entry name" value="Ig-like_fold"/>
</dbReference>
<feature type="region of interest" description="Disordered" evidence="1">
    <location>
        <begin position="846"/>
        <end position="870"/>
    </location>
</feature>
<feature type="region of interest" description="Disordered" evidence="1">
    <location>
        <begin position="1369"/>
        <end position="1418"/>
    </location>
</feature>
<feature type="compositionally biased region" description="Polar residues" evidence="1">
    <location>
        <begin position="1771"/>
        <end position="1781"/>
    </location>
</feature>
<feature type="region of interest" description="Disordered" evidence="1">
    <location>
        <begin position="740"/>
        <end position="759"/>
    </location>
</feature>
<dbReference type="InterPro" id="IPR006311">
    <property type="entry name" value="TAT_signal"/>
</dbReference>
<dbReference type="NCBIfam" id="NF038186">
    <property type="entry name" value="YPDG_rpt"/>
    <property type="match status" value="1"/>
</dbReference>
<feature type="region of interest" description="Disordered" evidence="1">
    <location>
        <begin position="1972"/>
        <end position="2003"/>
    </location>
</feature>
<proteinExistence type="predicted"/>
<feature type="region of interest" description="Disordered" evidence="1">
    <location>
        <begin position="1266"/>
        <end position="1288"/>
    </location>
</feature>
<feature type="domain" description="Rib" evidence="3">
    <location>
        <begin position="820"/>
        <end position="894"/>
    </location>
</feature>
<dbReference type="InterPro" id="IPR059115">
    <property type="entry name" value="Rib"/>
</dbReference>
<dbReference type="RefSeq" id="WP_181192678.1">
    <property type="nucleotide sequence ID" value="NZ_JABFED010000006.1"/>
</dbReference>
<feature type="domain" description="Rib" evidence="3">
    <location>
        <begin position="1359"/>
        <end position="1432"/>
    </location>
</feature>
<keyword evidence="6" id="KW-1185">Reference proteome</keyword>
<dbReference type="Pfam" id="PF08428">
    <property type="entry name" value="Rib"/>
    <property type="match status" value="22"/>
</dbReference>
<evidence type="ECO:0000259" key="3">
    <source>
        <dbReference type="Pfam" id="PF08428"/>
    </source>
</evidence>
<feature type="domain" description="Rib" evidence="3">
    <location>
        <begin position="1970"/>
        <end position="2044"/>
    </location>
</feature>
<feature type="compositionally biased region" description="Polar residues" evidence="1">
    <location>
        <begin position="1534"/>
        <end position="1545"/>
    </location>
</feature>
<dbReference type="Pfam" id="PF18957">
    <property type="entry name" value="RibLong"/>
    <property type="match status" value="5"/>
</dbReference>
<dbReference type="GO" id="GO:0005975">
    <property type="term" value="P:carbohydrate metabolic process"/>
    <property type="evidence" value="ECO:0007669"/>
    <property type="project" value="UniProtKB-ARBA"/>
</dbReference>
<evidence type="ECO:0000256" key="2">
    <source>
        <dbReference type="SAM" id="SignalP"/>
    </source>
</evidence>
<feature type="region of interest" description="Disordered" evidence="1">
    <location>
        <begin position="1759"/>
        <end position="1781"/>
    </location>
</feature>
<dbReference type="Gene3D" id="2.60.40.10">
    <property type="entry name" value="Immunoglobulins"/>
    <property type="match status" value="1"/>
</dbReference>
<dbReference type="Gene3D" id="3.10.20.890">
    <property type="match status" value="1"/>
</dbReference>
<dbReference type="InterPro" id="IPR012706">
    <property type="entry name" value="Rib_alpha_Esp_rpt"/>
</dbReference>
<feature type="compositionally biased region" description="Polar residues" evidence="1">
    <location>
        <begin position="1700"/>
        <end position="1712"/>
    </location>
</feature>
<dbReference type="NCBIfam" id="TIGR02331">
    <property type="entry name" value="rib_alpha"/>
    <property type="match status" value="22"/>
</dbReference>
<organism evidence="5 6">
    <name type="scientific">Corynebacterium wankanglinii</name>
    <dbReference type="NCBI Taxonomy" id="2735136"/>
    <lineage>
        <taxon>Bacteria</taxon>
        <taxon>Bacillati</taxon>
        <taxon>Actinomycetota</taxon>
        <taxon>Actinomycetes</taxon>
        <taxon>Mycobacteriales</taxon>
        <taxon>Corynebacteriaceae</taxon>
        <taxon>Corynebacterium</taxon>
    </lineage>
</organism>
<feature type="domain" description="Rib" evidence="3">
    <location>
        <begin position="1200"/>
        <end position="1274"/>
    </location>
</feature>
<feature type="domain" description="Rib" evidence="3">
    <location>
        <begin position="1511"/>
        <end position="1584"/>
    </location>
</feature>
<feature type="domain" description="Rib" evidence="3">
    <location>
        <begin position="896"/>
        <end position="970"/>
    </location>
</feature>
<feature type="domain" description="Rib" evidence="3">
    <location>
        <begin position="2282"/>
        <end position="2355"/>
    </location>
</feature>
<feature type="chain" id="PRO_5039400541" description="Cell surface protein" evidence="2">
    <location>
        <begin position="31"/>
        <end position="3073"/>
    </location>
</feature>
<dbReference type="EMBL" id="JABFED010000006">
    <property type="protein sequence ID" value="MBA1837991.1"/>
    <property type="molecule type" value="Genomic_DNA"/>
</dbReference>
<feature type="region of interest" description="Disordered" evidence="1">
    <location>
        <begin position="1662"/>
        <end position="1716"/>
    </location>
</feature>
<gene>
    <name evidence="5" type="ORF">HMA55_08845</name>
</gene>
<dbReference type="PROSITE" id="PS51318">
    <property type="entry name" value="TAT"/>
    <property type="match status" value="1"/>
</dbReference>
<name>A0A7V8UVA2_9CORY</name>
<sequence length="3073" mass="320146">MSTPLTTRRRGTSIAAAALALATVSPLTHAVVAPDTAPAAEAVTNSSPADSKWSAPAGTIDADAIKNGYVNSAIDLTNAAHLLSGRVGVMESTAPSSISDSMGLNGVTVLMQFRDSDGTLSPVYAAQSQPLARQAAGAYAFDLRMRDANGNLVKDKKGNYVSFYDANGKPHLFDASGVGNGQQAYRLWVAEKDLVNPETGNQYVYTRQSGGIVPNSWVGVAPGSGQYPADASGMFQLVGTNIQRTGIFLTEVVDPANSYMSAPNVKVDPLGPLNNPATTLQVTDTISGFVWMDTLKGDRTVGPPTRNMDDGDTNLEGYNVFASVLTPDAQKRVEAIEKDSKITLAQRAGAIKAMLEEMRAAGKEPIAVTVTGKTDKNGQYTLRTGYKELSGNSRMYMWVTDQNGQQVNAYSPFPTPVFQEYNDNAGESPHPAATFVPGMNPFADNFYNFGFAVVPYGPVKLDIPNYDQLLNPSPLDGTAQLNVTGTLPPVPGNRIVWRNETTGKVVKECPVSSLAEANACTFPVASDPTAAAGTVYSATLYGGTGDLLASDSFQVANGQNAVSQPAYPDKETFPGKAVTLNQTDTSVPAGTEFTFGTPVDASGSPVSDWTTQAASDAGTGGFTAAPPAGTAPGEYTIPVQVVYPDRSQETVFAKVTVTPPQQAEEFTPQGQTTEAAVGTSVPEARSAIANVVDLPADATYSWETPPSTDKEGDFPAVVLVTYPDGSVDRVPVTVRITPAPAKPLNQTNEPAGRDQTVNLGDTPIARASIANADDMPAGTHFTYETPVDTSTSGAKQAVVLVTYPDDSVDRVEVKVHVRTQAEQFDPSGQPQTVDNGAEVDPKASISNASELPEGTTFEFENAPNTSTPGTKDAVVVVTYPDGTQDRVQVQVTVTPQNEQYAPQPAVQVVDQGTTLNPELSLVPNQQLPEGTRFEWAATPDTSSPGMKDGVVRVTYPDGTTEDIKVQMEVRTQAEQYAPVAKTQTVDNGATPKAQDSIADTASLPKGTTFEWEEAPDTSSPGSKDAVVVVTYPDGSTEKIPVSVVVRTQADALTPESQDRTVDNGSTLDPKDSITNAGDLPEGTKFAFETQPSTDKPGTYTTNVIITYPDGSVDTVPVKVTVSPLSDTTDPQGADATVDNGSHVTAEDLLANEDTLPEGTTLALENPVDTSKPGKQEVTVVVTYPDGSTEKVTTTVTVREQADTNSPAGQDIDVVEGAAAYPESAITNIGALPAGTTFTWATEPDTSATGTQDAVVRVTYPDGSTKDVPVKVNVTPKPAQPMNTTNNATGQDITVKATSALDARNAVADADSLPAGTHFEFVNPPSTDKPGTFDNVEVRVVYPDDTVDTITVTVTVTQLADDYTPAAAEQTVDNGATPDAAASIGNLSDLPAGTKVEWDSAPDTSSPDDKTGTVKVTYPDGSTDTVEVTVTVRPQADTLTPAPKVQTVGYGTTGLRPEDSIANVDELPGATYAFKNEPDTTNPGVQEVTVTVTYPDGSSEVVTTQIVVSPLADALEPAGQPQTVNRDAAVDPKASISNANDLPEGTTFTFESPVDTATSGAKDAVVLVTYPDGSVDRVSVQVNVRTDEQYYAPAGRTQTVNIGDDPAPAASIVHPESLPVGTKLTWESAPDTSSGGAKDAVVRVEYPDGTSETVSVTVSVRSNKQQYTPHAGLQTVDKGAQPQAADSVDNAGELPDGTELTWASTPDTSSPGQKTGEVLVTYPDGTSETLLVVVQVRNDAEMHDPTTADQVVNQGQAVDPRASVSGDLPDGTNLTWEQPVDTSTSGVKDAVVVVTYPDGSVDRVPTKVIVRTHTDQHDAAGQDITAVEGIDAPPARTAIANVAELPTDAVYTWSVAPDTSATGDVPAVVLVTYPDGTVDRVPVTVHVVAAPKTPMNEQHTPSAGEQTVNVGDSVVPRASVGNVGDLPAGTYFEFTQPVDTSTPGNKDAEVLVTYPDGTTDTVKVTVAVRSQADQFSPEGQPQSANHGQVPAATNSIANPSELPAGTTVTWKTEPDVTAPGDKDAEVLVTYPDGSTETVKVKVSVREQSQQFNPAGKDQSVKEGDAPEASASIANPELLPEGTTITWEDAPDTSTPGAKQATVVVTYPDGTTDKVNVQVAVGSMADQHDLVGKDQSVTSGDVPQAGNSVANVADLPAGTTFGWKTAPDTSTPGAKQATVVVTYPDGSTDTVDVTVDVASQADTHDPQSQGIQAVVDIPAPNAAAAIANASDLPAGTTITWDSEPDTSTPGTTAATVVVTYPDKTEDRVPVEVTVIEAPATPMNESHQPDTRPVFTKQLVDAPSAATAVVNAGTFPPGTHIEWTTEPDTSVPGEQTASITVTYPDGTKDVVETTLTVGESLSTTHTPFWNQTHAQPGAKVTLPQIGDRSLPAGTTFTVDNPAFVIADNGTVYFTMPADAKPGDVFTTTVTIRYPDGSYETEEIRVTAGMAYNPSYGDPVAAALGGSGTALLTFDVAPGVSEAHITATHDHNGLWQISNPDARGNITAVGPTLEALAKLYTGKESVAELASLFDASADVTVTYRPGVPADEDVTARFTLVAVDGTPMAQVSDWDGDGTSNEEELAKGTNPFDPASVPASAAPTINPITAGDQTVSGTAAPDSEVVVTFPDKSTATTTAAKDGTWTVDAPELKGGDVVEAVSDGGDPVTTTVQDGAAEPEAPNHGYPTDATVTPGGTTTIPAPTLPEDATVAPKPSVPDWVEVKPDGEIVLTPPEDVTPGTYPVEVEITQPDKDPETATIEVTVTEPEAPNHGYPTDATVTPGGTTTIPAPTLPEDATVAPKPSVPDWVEVKPDGEIVLTPPNDVTPGTYPVEVEITQPDKDPETASIVVTVTEPEAPNHGYPTDATVTPGGTTTIPAPTLPEDTTVAPKPSVPDWVEVKPDGEIVLTPPEDVTPGTYPVEVEITQPDKDPETASIEVTVTEPEAPAPSVSSFGSSSLTDEERQRCIATGVGFGVPLLALIPLAVAAQVHLPWVDQVSQQFNAAARDFNTQLQQQAGVFNPELAHQVDSINRQLEAFGRDYGTAIGAVGAVAAVVLISATLWENCTPGSQLSTDSSSK</sequence>
<feature type="domain" description="Rib" evidence="3">
    <location>
        <begin position="662"/>
        <end position="737"/>
    </location>
</feature>
<dbReference type="Proteomes" id="UP000577408">
    <property type="component" value="Unassembled WGS sequence"/>
</dbReference>
<reference evidence="5 6" key="1">
    <citation type="submission" date="2020-05" db="EMBL/GenBank/DDBJ databases">
        <title>Descriptions of Corynebacterium xxxx sp. nov., Corynebacterium yyyy sp. nov. and Corynebacterium zzzz sp. nov.</title>
        <authorList>
            <person name="Zhang G."/>
        </authorList>
    </citation>
    <scope>NUCLEOTIDE SEQUENCE [LARGE SCALE GENOMIC DNA]</scope>
    <source>
        <strain evidence="6">zg-913</strain>
    </source>
</reference>
<feature type="compositionally biased region" description="Polar residues" evidence="1">
    <location>
        <begin position="744"/>
        <end position="759"/>
    </location>
</feature>
<feature type="domain" description="Rib" evidence="3">
    <location>
        <begin position="746"/>
        <end position="818"/>
    </location>
</feature>
<feature type="region of interest" description="Disordered" evidence="1">
    <location>
        <begin position="1052"/>
        <end position="1082"/>
    </location>
</feature>
<feature type="domain" description="Rib" evidence="3">
    <location>
        <begin position="972"/>
        <end position="1046"/>
    </location>
</feature>
<evidence type="ECO:0000313" key="5">
    <source>
        <dbReference type="EMBL" id="MBA1837991.1"/>
    </source>
</evidence>
<feature type="domain" description="Rib" evidence="3">
    <location>
        <begin position="1586"/>
        <end position="1660"/>
    </location>
</feature>
<keyword evidence="2" id="KW-0732">Signal</keyword>
<feature type="domain" description="Rib" evidence="3">
    <location>
        <begin position="1126"/>
        <end position="1198"/>
    </location>
</feature>
<feature type="signal peptide" evidence="2">
    <location>
        <begin position="1"/>
        <end position="30"/>
    </location>
</feature>
<feature type="domain" description="Long Rib" evidence="4">
    <location>
        <begin position="563"/>
        <end position="658"/>
    </location>
</feature>
<feature type="region of interest" description="Disordered" evidence="1">
    <location>
        <begin position="1516"/>
        <end position="1545"/>
    </location>
</feature>
<evidence type="ECO:0000259" key="4">
    <source>
        <dbReference type="Pfam" id="PF18957"/>
    </source>
</evidence>
<feature type="domain" description="Long Rib" evidence="4">
    <location>
        <begin position="2360"/>
        <end position="2443"/>
    </location>
</feature>
<feature type="domain" description="Rib" evidence="3">
    <location>
        <begin position="1664"/>
        <end position="1736"/>
    </location>
</feature>
<feature type="domain" description="Rib" evidence="3">
    <location>
        <begin position="2198"/>
        <end position="2273"/>
    </location>
</feature>
<feature type="domain" description="Rib" evidence="3">
    <location>
        <begin position="1895"/>
        <end position="1968"/>
    </location>
</feature>
<dbReference type="InterPro" id="IPR044055">
    <property type="entry name" value="RibLong"/>
</dbReference>
<feature type="domain" description="Long Rib" evidence="4">
    <location>
        <begin position="2769"/>
        <end position="2848"/>
    </location>
</feature>
<feature type="domain" description="Long Rib" evidence="4">
    <location>
        <begin position="2681"/>
        <end position="2760"/>
    </location>
</feature>
<comment type="caution">
    <text evidence="5">The sequence shown here is derived from an EMBL/GenBank/DDBJ whole genome shotgun (WGS) entry which is preliminary data.</text>
</comment>
<feature type="domain" description="Rib" evidence="3">
    <location>
        <begin position="1048"/>
        <end position="1122"/>
    </location>
</feature>
<feature type="compositionally biased region" description="Polar residues" evidence="1">
    <location>
        <begin position="1972"/>
        <end position="1997"/>
    </location>
</feature>
<accession>A0A7V8UVA2</accession>
<feature type="domain" description="Rib" evidence="3">
    <location>
        <begin position="1814"/>
        <end position="1887"/>
    </location>
</feature>
<evidence type="ECO:0000313" key="6">
    <source>
        <dbReference type="Proteomes" id="UP000577408"/>
    </source>
</evidence>
<evidence type="ECO:0008006" key="7">
    <source>
        <dbReference type="Google" id="ProtNLM"/>
    </source>
</evidence>